<evidence type="ECO:0000313" key="8">
    <source>
        <dbReference type="EMBL" id="SIN81655.1"/>
    </source>
</evidence>
<reference evidence="9" key="1">
    <citation type="submission" date="2016-11" db="EMBL/GenBank/DDBJ databases">
        <authorList>
            <person name="Varghese N."/>
            <person name="Submissions S."/>
        </authorList>
    </citation>
    <scope>NUCLEOTIDE SEQUENCE [LARGE SCALE GENOMIC DNA]</scope>
    <source>
        <strain evidence="9">DSM 29440</strain>
    </source>
</reference>
<dbReference type="STRING" id="1217970.SAMN05444002_0698"/>
<feature type="domain" description="EamA" evidence="7">
    <location>
        <begin position="157"/>
        <end position="286"/>
    </location>
</feature>
<sequence>MATVSPTDVAPSRPVAGVLWMVLTGILFVFVTASVKFTGGRVPAPQAAFLRYALGLVFILPMIPAIRADRLGLREMKIFAARGAGHTVGVMLWFYGMSTITIAEVTALNYMSPVYVTLGAVFFLGETMALRRILAVLAALGGALIILRPGMRELEPGHWAMVGAALCLAASYLIAKQVSGRVSAATLVAMLSVTVSVGLAPFAWAVWVPVSWHDLGILFLTAAFATGAHYAMGVAFKCAPVTVTQPVTFLQLIWAVLLGYFVFDEGIDAWVLVGGTAIIAAISFITWREAVVSRRQVTPVSGETKF</sequence>
<dbReference type="PANTHER" id="PTHR22911:SF6">
    <property type="entry name" value="SOLUTE CARRIER FAMILY 35 MEMBER G1"/>
    <property type="match status" value="1"/>
</dbReference>
<feature type="transmembrane region" description="Helical" evidence="6">
    <location>
        <begin position="187"/>
        <end position="210"/>
    </location>
</feature>
<dbReference type="InterPro" id="IPR000620">
    <property type="entry name" value="EamA_dom"/>
</dbReference>
<dbReference type="RefSeq" id="WP_074254853.1">
    <property type="nucleotide sequence ID" value="NZ_FSRL01000001.1"/>
</dbReference>
<keyword evidence="5 6" id="KW-0472">Membrane</keyword>
<dbReference type="PANTHER" id="PTHR22911">
    <property type="entry name" value="ACYL-MALONYL CONDENSING ENZYME-RELATED"/>
    <property type="match status" value="1"/>
</dbReference>
<keyword evidence="9" id="KW-1185">Reference proteome</keyword>
<gene>
    <name evidence="8" type="ORF">SAMN05444002_0698</name>
</gene>
<dbReference type="AlphaFoldDB" id="A0A1N6EF24"/>
<dbReference type="Proteomes" id="UP000184932">
    <property type="component" value="Unassembled WGS sequence"/>
</dbReference>
<evidence type="ECO:0000313" key="9">
    <source>
        <dbReference type="Proteomes" id="UP000184932"/>
    </source>
</evidence>
<protein>
    <submittedName>
        <fullName evidence="8">Threonine/homoserine efflux transporter RhtA</fullName>
    </submittedName>
</protein>
<keyword evidence="4 6" id="KW-1133">Transmembrane helix</keyword>
<name>A0A1N6EF24_9RHOB</name>
<dbReference type="OrthoDB" id="7374604at2"/>
<evidence type="ECO:0000256" key="1">
    <source>
        <dbReference type="ARBA" id="ARBA00004141"/>
    </source>
</evidence>
<feature type="transmembrane region" description="Helical" evidence="6">
    <location>
        <begin position="243"/>
        <end position="263"/>
    </location>
</feature>
<evidence type="ECO:0000256" key="5">
    <source>
        <dbReference type="ARBA" id="ARBA00023136"/>
    </source>
</evidence>
<evidence type="ECO:0000256" key="2">
    <source>
        <dbReference type="ARBA" id="ARBA00009853"/>
    </source>
</evidence>
<evidence type="ECO:0000256" key="6">
    <source>
        <dbReference type="SAM" id="Phobius"/>
    </source>
</evidence>
<dbReference type="InterPro" id="IPR037185">
    <property type="entry name" value="EmrE-like"/>
</dbReference>
<dbReference type="GO" id="GO:0016020">
    <property type="term" value="C:membrane"/>
    <property type="evidence" value="ECO:0007669"/>
    <property type="project" value="UniProtKB-SubCell"/>
</dbReference>
<feature type="transmembrane region" description="Helical" evidence="6">
    <location>
        <begin position="107"/>
        <end position="125"/>
    </location>
</feature>
<dbReference type="Pfam" id="PF00892">
    <property type="entry name" value="EamA"/>
    <property type="match status" value="2"/>
</dbReference>
<organism evidence="8 9">
    <name type="scientific">Vannielia litorea</name>
    <dbReference type="NCBI Taxonomy" id="1217970"/>
    <lineage>
        <taxon>Bacteria</taxon>
        <taxon>Pseudomonadati</taxon>
        <taxon>Pseudomonadota</taxon>
        <taxon>Alphaproteobacteria</taxon>
        <taxon>Rhodobacterales</taxon>
        <taxon>Paracoccaceae</taxon>
        <taxon>Vannielia</taxon>
    </lineage>
</organism>
<feature type="transmembrane region" description="Helical" evidence="6">
    <location>
        <begin position="269"/>
        <end position="287"/>
    </location>
</feature>
<feature type="domain" description="EamA" evidence="7">
    <location>
        <begin position="16"/>
        <end position="147"/>
    </location>
</feature>
<dbReference type="SUPFAM" id="SSF103481">
    <property type="entry name" value="Multidrug resistance efflux transporter EmrE"/>
    <property type="match status" value="2"/>
</dbReference>
<comment type="subcellular location">
    <subcellularLocation>
        <location evidence="1">Membrane</location>
        <topology evidence="1">Multi-pass membrane protein</topology>
    </subcellularLocation>
</comment>
<accession>A0A1N6EF24</accession>
<feature type="transmembrane region" description="Helical" evidence="6">
    <location>
        <begin position="18"/>
        <end position="37"/>
    </location>
</feature>
<proteinExistence type="inferred from homology"/>
<dbReference type="EMBL" id="FSRL01000001">
    <property type="protein sequence ID" value="SIN81655.1"/>
    <property type="molecule type" value="Genomic_DNA"/>
</dbReference>
<keyword evidence="3 6" id="KW-0812">Transmembrane</keyword>
<evidence type="ECO:0000259" key="7">
    <source>
        <dbReference type="Pfam" id="PF00892"/>
    </source>
</evidence>
<feature type="transmembrane region" description="Helical" evidence="6">
    <location>
        <begin position="157"/>
        <end position="175"/>
    </location>
</feature>
<feature type="transmembrane region" description="Helical" evidence="6">
    <location>
        <begin position="132"/>
        <end position="151"/>
    </location>
</feature>
<comment type="similarity">
    <text evidence="2">Belongs to the drug/metabolite transporter (DMT) superfamily. 10 TMS drug/metabolite exporter (DME) (TC 2.A.7.3) family.</text>
</comment>
<feature type="transmembrane region" description="Helical" evidence="6">
    <location>
        <begin position="216"/>
        <end position="236"/>
    </location>
</feature>
<feature type="transmembrane region" description="Helical" evidence="6">
    <location>
        <begin position="49"/>
        <end position="66"/>
    </location>
</feature>
<evidence type="ECO:0000256" key="3">
    <source>
        <dbReference type="ARBA" id="ARBA00022692"/>
    </source>
</evidence>
<evidence type="ECO:0000256" key="4">
    <source>
        <dbReference type="ARBA" id="ARBA00022989"/>
    </source>
</evidence>